<organism evidence="2 3">
    <name type="scientific">Luteipulveratus flavus</name>
    <dbReference type="NCBI Taxonomy" id="3031728"/>
    <lineage>
        <taxon>Bacteria</taxon>
        <taxon>Bacillati</taxon>
        <taxon>Actinomycetota</taxon>
        <taxon>Actinomycetes</taxon>
        <taxon>Micrococcales</taxon>
        <taxon>Dermacoccaceae</taxon>
        <taxon>Luteipulveratus</taxon>
    </lineage>
</organism>
<dbReference type="SMART" id="SM00960">
    <property type="entry name" value="Robl_LC7"/>
    <property type="match status" value="1"/>
</dbReference>
<dbReference type="PANTHER" id="PTHR36222:SF1">
    <property type="entry name" value="SERINE PROTEASE INHIBITOR RV3364C"/>
    <property type="match status" value="1"/>
</dbReference>
<dbReference type="PANTHER" id="PTHR36222">
    <property type="entry name" value="SERINE PROTEASE INHIBITOR RV3364C"/>
    <property type="match status" value="1"/>
</dbReference>
<dbReference type="Gene3D" id="3.30.450.30">
    <property type="entry name" value="Dynein light chain 2a, cytoplasmic"/>
    <property type="match status" value="1"/>
</dbReference>
<dbReference type="Proteomes" id="UP001528912">
    <property type="component" value="Unassembled WGS sequence"/>
</dbReference>
<evidence type="ECO:0000313" key="3">
    <source>
        <dbReference type="Proteomes" id="UP001528912"/>
    </source>
</evidence>
<dbReference type="SUPFAM" id="SSF103196">
    <property type="entry name" value="Roadblock/LC7 domain"/>
    <property type="match status" value="1"/>
</dbReference>
<feature type="domain" description="Roadblock/LAMTOR2" evidence="1">
    <location>
        <begin position="14"/>
        <end position="104"/>
    </location>
</feature>
<protein>
    <submittedName>
        <fullName evidence="2">Roadblock/LC7 domain-containing protein</fullName>
    </submittedName>
</protein>
<sequence>MPTQTHPSAGGELDWLVTNFVDDIPGATHAVLVSADGLLMAGSERLPADRAEQLAAVCSGLVSLATGAAGLFDGGTVLQSIIEMEVGFLLLMSVGDGSHLGVLTSTSADIGQIGFEMSALATRVGAVVQPGARVDPSQV</sequence>
<dbReference type="EMBL" id="JAROAV010000045">
    <property type="protein sequence ID" value="MDF8265999.1"/>
    <property type="molecule type" value="Genomic_DNA"/>
</dbReference>
<dbReference type="InterPro" id="IPR053141">
    <property type="entry name" value="Mycobact_SerProt_Inhib_Rv3364c"/>
</dbReference>
<dbReference type="RefSeq" id="WP_275238924.1">
    <property type="nucleotide sequence ID" value="NZ_JARFJC010000030.1"/>
</dbReference>
<comment type="caution">
    <text evidence="2">The sequence shown here is derived from an EMBL/GenBank/DDBJ whole genome shotgun (WGS) entry which is preliminary data.</text>
</comment>
<keyword evidence="3" id="KW-1185">Reference proteome</keyword>
<proteinExistence type="predicted"/>
<accession>A0ABT6CAS6</accession>
<gene>
    <name evidence="2" type="ORF">P4R38_17260</name>
</gene>
<evidence type="ECO:0000313" key="2">
    <source>
        <dbReference type="EMBL" id="MDF8265999.1"/>
    </source>
</evidence>
<evidence type="ECO:0000259" key="1">
    <source>
        <dbReference type="SMART" id="SM00960"/>
    </source>
</evidence>
<dbReference type="Pfam" id="PF03259">
    <property type="entry name" value="Robl_LC7"/>
    <property type="match status" value="1"/>
</dbReference>
<name>A0ABT6CAS6_9MICO</name>
<dbReference type="InterPro" id="IPR004942">
    <property type="entry name" value="Roadblock/LAMTOR2_dom"/>
</dbReference>
<reference evidence="2 3" key="1">
    <citation type="submission" date="2023-03" db="EMBL/GenBank/DDBJ databases">
        <title>YIM 133296 draft genome.</title>
        <authorList>
            <person name="Xiong L."/>
        </authorList>
    </citation>
    <scope>NUCLEOTIDE SEQUENCE [LARGE SCALE GENOMIC DNA]</scope>
    <source>
        <strain evidence="2 3">YIM 133296</strain>
    </source>
</reference>